<dbReference type="RefSeq" id="WP_242331386.1">
    <property type="nucleotide sequence ID" value="NZ_CP071872.1"/>
</dbReference>
<evidence type="ECO:0000313" key="5">
    <source>
        <dbReference type="EMBL" id="UNM12765.1"/>
    </source>
</evidence>
<gene>
    <name evidence="5" type="ORF">J4032_15675</name>
</gene>
<dbReference type="InterPro" id="IPR001509">
    <property type="entry name" value="Epimerase_deHydtase"/>
</dbReference>
<evidence type="ECO:0000259" key="4">
    <source>
        <dbReference type="Pfam" id="PF01370"/>
    </source>
</evidence>
<evidence type="ECO:0000256" key="1">
    <source>
        <dbReference type="ARBA" id="ARBA00023002"/>
    </source>
</evidence>
<comment type="similarity">
    <text evidence="2">Belongs to the NAD(P)-dependent epimerase/dehydratase family. Dihydroflavonol-4-reductase subfamily.</text>
</comment>
<keyword evidence="6" id="KW-1185">Reference proteome</keyword>
<dbReference type="Gene3D" id="3.40.50.720">
    <property type="entry name" value="NAD(P)-binding Rossmann-like Domain"/>
    <property type="match status" value="1"/>
</dbReference>
<dbReference type="InterPro" id="IPR036291">
    <property type="entry name" value="NAD(P)-bd_dom_sf"/>
</dbReference>
<dbReference type="PANTHER" id="PTHR10366">
    <property type="entry name" value="NAD DEPENDENT EPIMERASE/DEHYDRATASE"/>
    <property type="match status" value="1"/>
</dbReference>
<evidence type="ECO:0000256" key="3">
    <source>
        <dbReference type="SAM" id="MobiDB-lite"/>
    </source>
</evidence>
<dbReference type="Proteomes" id="UP000828924">
    <property type="component" value="Chromosome"/>
</dbReference>
<dbReference type="InterPro" id="IPR050425">
    <property type="entry name" value="NAD(P)_dehydrat-like"/>
</dbReference>
<name>A0ABY3WM78_9ACTN</name>
<dbReference type="PANTHER" id="PTHR10366:SF564">
    <property type="entry name" value="STEROL-4-ALPHA-CARBOXYLATE 3-DEHYDROGENASE, DECARBOXYLATING"/>
    <property type="match status" value="1"/>
</dbReference>
<proteinExistence type="inferred from homology"/>
<organism evidence="5 6">
    <name type="scientific">Streptomyces formicae</name>
    <dbReference type="NCBI Taxonomy" id="1616117"/>
    <lineage>
        <taxon>Bacteria</taxon>
        <taxon>Bacillati</taxon>
        <taxon>Actinomycetota</taxon>
        <taxon>Actinomycetes</taxon>
        <taxon>Kitasatosporales</taxon>
        <taxon>Streptomycetaceae</taxon>
        <taxon>Streptomyces</taxon>
    </lineage>
</organism>
<dbReference type="Pfam" id="PF01370">
    <property type="entry name" value="Epimerase"/>
    <property type="match status" value="1"/>
</dbReference>
<feature type="domain" description="NAD-dependent epimerase/dehydratase" evidence="4">
    <location>
        <begin position="16"/>
        <end position="95"/>
    </location>
</feature>
<accession>A0ABY3WM78</accession>
<evidence type="ECO:0000256" key="2">
    <source>
        <dbReference type="ARBA" id="ARBA00023445"/>
    </source>
</evidence>
<feature type="region of interest" description="Disordered" evidence="3">
    <location>
        <begin position="100"/>
        <end position="122"/>
    </location>
</feature>
<dbReference type="EMBL" id="CP071872">
    <property type="protein sequence ID" value="UNM12765.1"/>
    <property type="molecule type" value="Genomic_DNA"/>
</dbReference>
<keyword evidence="1" id="KW-0560">Oxidoreductase</keyword>
<protein>
    <submittedName>
        <fullName evidence="5">NAD-dependent epimerase/dehydratase family protein</fullName>
    </submittedName>
</protein>
<sequence length="122" mass="12402">MSGEDLAVFASDGGPVLVTGGTGHVGGHTVARLLQKGYRTHVTVREPGREAEALALVRPAGVDPADRLELAVAYVGSDDGWAAAVDGVSHVLHLASPFPFTPPETGDAGGRQHPGVTASARS</sequence>
<evidence type="ECO:0000313" key="6">
    <source>
        <dbReference type="Proteomes" id="UP000828924"/>
    </source>
</evidence>
<reference evidence="5 6" key="1">
    <citation type="submission" date="2021-03" db="EMBL/GenBank/DDBJ databases">
        <title>Complete genome of Streptomyces formicae strain 1H-GS9 (DSM 100524).</title>
        <authorList>
            <person name="Atanasov K.E."/>
            <person name="Altabella T."/>
            <person name="Ferrer A."/>
        </authorList>
    </citation>
    <scope>NUCLEOTIDE SEQUENCE [LARGE SCALE GENOMIC DNA]</scope>
    <source>
        <strain evidence="5 6">1H-GS9</strain>
    </source>
</reference>
<dbReference type="SUPFAM" id="SSF51735">
    <property type="entry name" value="NAD(P)-binding Rossmann-fold domains"/>
    <property type="match status" value="1"/>
</dbReference>